<dbReference type="EMBL" id="VOQF01000008">
    <property type="protein sequence ID" value="TXC89741.1"/>
    <property type="molecule type" value="Genomic_DNA"/>
</dbReference>
<reference evidence="2 3" key="1">
    <citation type="journal article" date="2005" name="Int. J. Syst. Evol. Microbiol.">
        <title>Bacillus litoralis sp. nov., isolated from a tidal flat of the Yellow Sea in Korea.</title>
        <authorList>
            <person name="Yoon J.H."/>
            <person name="Oh T.K."/>
        </authorList>
    </citation>
    <scope>NUCLEOTIDE SEQUENCE [LARGE SCALE GENOMIC DNA]</scope>
    <source>
        <strain evidence="2 3">SW-211</strain>
    </source>
</reference>
<dbReference type="OrthoDB" id="146133at2"/>
<proteinExistence type="predicted"/>
<dbReference type="InterPro" id="IPR053173">
    <property type="entry name" value="SAM-binding_MTase"/>
</dbReference>
<dbReference type="SUPFAM" id="SSF53335">
    <property type="entry name" value="S-adenosyl-L-methionine-dependent methyltransferases"/>
    <property type="match status" value="1"/>
</dbReference>
<comment type="caution">
    <text evidence="2">The sequence shown here is derived from an EMBL/GenBank/DDBJ whole genome shotgun (WGS) entry which is preliminary data.</text>
</comment>
<dbReference type="AlphaFoldDB" id="A0A5C6VWV3"/>
<dbReference type="CDD" id="cd02440">
    <property type="entry name" value="AdoMet_MTases"/>
    <property type="match status" value="1"/>
</dbReference>
<dbReference type="PANTHER" id="PTHR45128:SF1">
    <property type="entry name" value="S-ADENOSYLMETHIONINE-DEPENDENT METHYLTRANSFERASE RV2258C"/>
    <property type="match status" value="1"/>
</dbReference>
<keyword evidence="3" id="KW-1185">Reference proteome</keyword>
<evidence type="ECO:0000313" key="2">
    <source>
        <dbReference type="EMBL" id="TXC89741.1"/>
    </source>
</evidence>
<keyword evidence="2" id="KW-0489">Methyltransferase</keyword>
<accession>A0A5C6VWV3</accession>
<dbReference type="RefSeq" id="WP_146949539.1">
    <property type="nucleotide sequence ID" value="NZ_VOQF01000008.1"/>
</dbReference>
<dbReference type="Pfam" id="PF13649">
    <property type="entry name" value="Methyltransf_25"/>
    <property type="match status" value="1"/>
</dbReference>
<evidence type="ECO:0000313" key="3">
    <source>
        <dbReference type="Proteomes" id="UP000321363"/>
    </source>
</evidence>
<keyword evidence="2" id="KW-0808">Transferase</keyword>
<gene>
    <name evidence="2" type="ORF">FS935_15355</name>
</gene>
<dbReference type="InterPro" id="IPR041698">
    <property type="entry name" value="Methyltransf_25"/>
</dbReference>
<dbReference type="GO" id="GO:0008168">
    <property type="term" value="F:methyltransferase activity"/>
    <property type="evidence" value="ECO:0007669"/>
    <property type="project" value="UniProtKB-KW"/>
</dbReference>
<evidence type="ECO:0000259" key="1">
    <source>
        <dbReference type="Pfam" id="PF13649"/>
    </source>
</evidence>
<dbReference type="GO" id="GO:0032259">
    <property type="term" value="P:methylation"/>
    <property type="evidence" value="ECO:0007669"/>
    <property type="project" value="UniProtKB-KW"/>
</dbReference>
<dbReference type="InterPro" id="IPR029063">
    <property type="entry name" value="SAM-dependent_MTases_sf"/>
</dbReference>
<feature type="domain" description="Methyltransferase" evidence="1">
    <location>
        <begin position="164"/>
        <end position="258"/>
    </location>
</feature>
<name>A0A5C6VWV3_9BACI</name>
<dbReference type="Gene3D" id="3.40.50.150">
    <property type="entry name" value="Vaccinia Virus protein VP39"/>
    <property type="match status" value="1"/>
</dbReference>
<sequence length="328" mass="37595">MIAEYIRIIKARGWMKRNIPFLYSWHAYIGYELNLYTAFKKPKTVSQVAEQYSLQEDLLQRWIDVGVAISYMKKGSKGRFQTIKKMMLPAPKKNTRSTGAILKEMMELHIPTLLSYPSMMKTNKKHVFNEELHGTVVAQTSSMLEQIALRKISKLVKKNKIQEIVDVGCGHGGYLQRLADRYPQINMHGLEVNEEVALEAQARSDSLDKVNIECRNAFDWIPDTKADLVLVHNLLHYLSMEERQKLFKHIGKWLSEGGIISIITPIKNGKHGKQFSSIFNSFFSAYENLYPLPTKKEIKKIAGNVDLGVTSFSPLVKEAGWYLITLEK</sequence>
<dbReference type="PANTHER" id="PTHR45128">
    <property type="entry name" value="METHYLTRANSFERASE TYPE 11"/>
    <property type="match status" value="1"/>
</dbReference>
<protein>
    <submittedName>
        <fullName evidence="2">Class I SAM-dependent methyltransferase</fullName>
    </submittedName>
</protein>
<dbReference type="Proteomes" id="UP000321363">
    <property type="component" value="Unassembled WGS sequence"/>
</dbReference>
<organism evidence="2 3">
    <name type="scientific">Metabacillus litoralis</name>
    <dbReference type="NCBI Taxonomy" id="152268"/>
    <lineage>
        <taxon>Bacteria</taxon>
        <taxon>Bacillati</taxon>
        <taxon>Bacillota</taxon>
        <taxon>Bacilli</taxon>
        <taxon>Bacillales</taxon>
        <taxon>Bacillaceae</taxon>
        <taxon>Metabacillus</taxon>
    </lineage>
</organism>